<feature type="transmembrane region" description="Helical" evidence="6">
    <location>
        <begin position="249"/>
        <end position="274"/>
    </location>
</feature>
<dbReference type="PROSITE" id="PS50262">
    <property type="entry name" value="G_PROTEIN_RECEP_F1_2"/>
    <property type="match status" value="1"/>
</dbReference>
<dbReference type="SMART" id="SM01381">
    <property type="entry name" value="7TM_GPCR_Srsx"/>
    <property type="match status" value="1"/>
</dbReference>
<dbReference type="InterPro" id="IPR017452">
    <property type="entry name" value="GPCR_Rhodpsn_7TM"/>
</dbReference>
<evidence type="ECO:0000256" key="1">
    <source>
        <dbReference type="ARBA" id="ARBA00004370"/>
    </source>
</evidence>
<comment type="subcellular location">
    <subcellularLocation>
        <location evidence="1">Membrane</location>
    </subcellularLocation>
</comment>
<evidence type="ECO:0000259" key="7">
    <source>
        <dbReference type="PROSITE" id="PS50262"/>
    </source>
</evidence>
<dbReference type="OrthoDB" id="10042731at2759"/>
<keyword evidence="5 8" id="KW-0675">Receptor</keyword>
<feature type="transmembrane region" description="Helical" evidence="6">
    <location>
        <begin position="168"/>
        <end position="195"/>
    </location>
</feature>
<evidence type="ECO:0000313" key="9">
    <source>
        <dbReference type="Proteomes" id="UP000230750"/>
    </source>
</evidence>
<organism evidence="8 9">
    <name type="scientific">Stichopus japonicus</name>
    <name type="common">Sea cucumber</name>
    <dbReference type="NCBI Taxonomy" id="307972"/>
    <lineage>
        <taxon>Eukaryota</taxon>
        <taxon>Metazoa</taxon>
        <taxon>Echinodermata</taxon>
        <taxon>Eleutherozoa</taxon>
        <taxon>Echinozoa</taxon>
        <taxon>Holothuroidea</taxon>
        <taxon>Aspidochirotacea</taxon>
        <taxon>Aspidochirotida</taxon>
        <taxon>Stichopodidae</taxon>
        <taxon>Apostichopus</taxon>
    </lineage>
</organism>
<dbReference type="SUPFAM" id="SSF81321">
    <property type="entry name" value="Family A G protein-coupled receptor-like"/>
    <property type="match status" value="1"/>
</dbReference>
<keyword evidence="9" id="KW-1185">Reference proteome</keyword>
<dbReference type="Proteomes" id="UP000230750">
    <property type="component" value="Unassembled WGS sequence"/>
</dbReference>
<feature type="domain" description="G-protein coupled receptors family 1 profile" evidence="7">
    <location>
        <begin position="21"/>
        <end position="305"/>
    </location>
</feature>
<dbReference type="PANTHER" id="PTHR45698">
    <property type="entry name" value="TRACE AMINE-ASSOCIATED RECEPTOR 19N-RELATED"/>
    <property type="match status" value="1"/>
</dbReference>
<feature type="transmembrane region" description="Helical" evidence="6">
    <location>
        <begin position="42"/>
        <end position="66"/>
    </location>
</feature>
<feature type="transmembrane region" description="Helical" evidence="6">
    <location>
        <begin position="125"/>
        <end position="148"/>
    </location>
</feature>
<feature type="transmembrane region" description="Helical" evidence="6">
    <location>
        <begin position="12"/>
        <end position="30"/>
    </location>
</feature>
<dbReference type="STRING" id="307972.A0A2G8LLP6"/>
<evidence type="ECO:0000256" key="2">
    <source>
        <dbReference type="ARBA" id="ARBA00022692"/>
    </source>
</evidence>
<accession>A0A2G8LLP6</accession>
<keyword evidence="5" id="KW-0297">G-protein coupled receptor</keyword>
<dbReference type="GO" id="GO:0016020">
    <property type="term" value="C:membrane"/>
    <property type="evidence" value="ECO:0007669"/>
    <property type="project" value="UniProtKB-SubCell"/>
</dbReference>
<gene>
    <name evidence="8" type="ORF">BSL78_01957</name>
</gene>
<dbReference type="CDD" id="cd00637">
    <property type="entry name" value="7tm_classA_rhodopsin-like"/>
    <property type="match status" value="1"/>
</dbReference>
<evidence type="ECO:0000256" key="6">
    <source>
        <dbReference type="SAM" id="Phobius"/>
    </source>
</evidence>
<dbReference type="PROSITE" id="PS00237">
    <property type="entry name" value="G_PROTEIN_RECEP_F1_1"/>
    <property type="match status" value="1"/>
</dbReference>
<dbReference type="Pfam" id="PF00001">
    <property type="entry name" value="7tm_1"/>
    <property type="match status" value="1"/>
</dbReference>
<protein>
    <submittedName>
        <fullName evidence="8">Putative orexin receptor type 2-like</fullName>
    </submittedName>
</protein>
<feature type="transmembrane region" description="Helical" evidence="6">
    <location>
        <begin position="86"/>
        <end position="104"/>
    </location>
</feature>
<comment type="caution">
    <text evidence="8">The sequence shown here is derived from an EMBL/GenBank/DDBJ whole genome shotgun (WGS) entry which is preliminary data.</text>
</comment>
<dbReference type="GO" id="GO:0004930">
    <property type="term" value="F:G protein-coupled receptor activity"/>
    <property type="evidence" value="ECO:0007669"/>
    <property type="project" value="UniProtKB-KW"/>
</dbReference>
<dbReference type="AlphaFoldDB" id="A0A2G8LLP6"/>
<reference evidence="8 9" key="1">
    <citation type="journal article" date="2017" name="PLoS Biol.">
        <title>The sea cucumber genome provides insights into morphological evolution and visceral regeneration.</title>
        <authorList>
            <person name="Zhang X."/>
            <person name="Sun L."/>
            <person name="Yuan J."/>
            <person name="Sun Y."/>
            <person name="Gao Y."/>
            <person name="Zhang L."/>
            <person name="Li S."/>
            <person name="Dai H."/>
            <person name="Hamel J.F."/>
            <person name="Liu C."/>
            <person name="Yu Y."/>
            <person name="Liu S."/>
            <person name="Lin W."/>
            <person name="Guo K."/>
            <person name="Jin S."/>
            <person name="Xu P."/>
            <person name="Storey K.B."/>
            <person name="Huan P."/>
            <person name="Zhang T."/>
            <person name="Zhou Y."/>
            <person name="Zhang J."/>
            <person name="Lin C."/>
            <person name="Li X."/>
            <person name="Xing L."/>
            <person name="Huo D."/>
            <person name="Sun M."/>
            <person name="Wang L."/>
            <person name="Mercier A."/>
            <person name="Li F."/>
            <person name="Yang H."/>
            <person name="Xiang J."/>
        </authorList>
    </citation>
    <scope>NUCLEOTIDE SEQUENCE [LARGE SCALE GENOMIC DNA]</scope>
    <source>
        <strain evidence="8">Shaxun</strain>
        <tissue evidence="8">Muscle</tissue>
    </source>
</reference>
<keyword evidence="5" id="KW-0807">Transducer</keyword>
<evidence type="ECO:0000313" key="8">
    <source>
        <dbReference type="EMBL" id="PIK61132.1"/>
    </source>
</evidence>
<dbReference type="Gene3D" id="1.20.1070.10">
    <property type="entry name" value="Rhodopsin 7-helix transmembrane proteins"/>
    <property type="match status" value="1"/>
</dbReference>
<keyword evidence="3 6" id="KW-1133">Transmembrane helix</keyword>
<keyword evidence="4 6" id="KW-0472">Membrane</keyword>
<sequence length="337" mass="38047">MAFDSIGEILEIIVGFAGLFGNSLVLFVFFRTRSLRSLINLLIMNQSLIDVTTSIVFLALHLSPPILLDSESKWHRIFCSVWLSEYPLWALLISSAINLCCITLDRFFAVMFPISYKKTAGRKGIILAATVVFTWTAGFIFDSYWAFIQVVTPEGFCYPSWRSKVLQGVVGFFIFTITYLAPLGIMAFSYMCILWKLKKQASLTSGTIEVSTLQNDPAGQRRPQLTQALQDDTQTKKTSKKISKAKSSVLKTMLSVSLVYAICWAPIAISYLLYNFGGYLDFTSRFYVVTKLFVDSNMAVNPFIYTFQYRQFQEALARTFGIRLGWGTRVTPATTRG</sequence>
<evidence type="ECO:0000256" key="4">
    <source>
        <dbReference type="ARBA" id="ARBA00023136"/>
    </source>
</evidence>
<evidence type="ECO:0000256" key="3">
    <source>
        <dbReference type="ARBA" id="ARBA00022989"/>
    </source>
</evidence>
<dbReference type="InterPro" id="IPR000276">
    <property type="entry name" value="GPCR_Rhodpsn"/>
</dbReference>
<comment type="similarity">
    <text evidence="5">Belongs to the G-protein coupled receptor 1 family.</text>
</comment>
<keyword evidence="2 5" id="KW-0812">Transmembrane</keyword>
<name>A0A2G8LLP6_STIJA</name>
<evidence type="ECO:0000256" key="5">
    <source>
        <dbReference type="RuleBase" id="RU000688"/>
    </source>
</evidence>
<dbReference type="PRINTS" id="PR00237">
    <property type="entry name" value="GPCRRHODOPSN"/>
</dbReference>
<dbReference type="EMBL" id="MRZV01000040">
    <property type="protein sequence ID" value="PIK61132.1"/>
    <property type="molecule type" value="Genomic_DNA"/>
</dbReference>
<dbReference type="PANTHER" id="PTHR45698:SF1">
    <property type="entry name" value="TRACE AMINE-ASSOCIATED RECEPTOR 13C-LIKE"/>
    <property type="match status" value="1"/>
</dbReference>
<proteinExistence type="inferred from homology"/>